<dbReference type="Proteomes" id="UP001597145">
    <property type="component" value="Unassembled WGS sequence"/>
</dbReference>
<dbReference type="GO" id="GO:0016787">
    <property type="term" value="F:hydrolase activity"/>
    <property type="evidence" value="ECO:0007669"/>
    <property type="project" value="UniProtKB-KW"/>
</dbReference>
<gene>
    <name evidence="3" type="ORF">ACFSCY_36380</name>
</gene>
<keyword evidence="4" id="KW-1185">Reference proteome</keyword>
<dbReference type="PANTHER" id="PTHR11820">
    <property type="entry name" value="ACYLPYRUVASE"/>
    <property type="match status" value="1"/>
</dbReference>
<keyword evidence="3" id="KW-0378">Hydrolase</keyword>
<dbReference type="EMBL" id="JBHUCP010000047">
    <property type="protein sequence ID" value="MFD1534905.1"/>
    <property type="molecule type" value="Genomic_DNA"/>
</dbReference>
<comment type="caution">
    <text evidence="3">The sequence shown here is derived from an EMBL/GenBank/DDBJ whole genome shotgun (WGS) entry which is preliminary data.</text>
</comment>
<dbReference type="CDD" id="cd16841">
    <property type="entry name" value="RraA_family"/>
    <property type="match status" value="1"/>
</dbReference>
<feature type="domain" description="Fumarylacetoacetase-like C-terminal" evidence="2">
    <location>
        <begin position="11"/>
        <end position="206"/>
    </location>
</feature>
<organism evidence="3 4">
    <name type="scientific">Pseudonocardia aurantiaca</name>
    <dbReference type="NCBI Taxonomy" id="75290"/>
    <lineage>
        <taxon>Bacteria</taxon>
        <taxon>Bacillati</taxon>
        <taxon>Actinomycetota</taxon>
        <taxon>Actinomycetes</taxon>
        <taxon>Pseudonocardiales</taxon>
        <taxon>Pseudonocardiaceae</taxon>
        <taxon>Pseudonocardia</taxon>
    </lineage>
</organism>
<dbReference type="Pfam" id="PF03737">
    <property type="entry name" value="RraA-like"/>
    <property type="match status" value="1"/>
</dbReference>
<dbReference type="RefSeq" id="WP_343982748.1">
    <property type="nucleotide sequence ID" value="NZ_BAAAJG010000015.1"/>
</dbReference>
<protein>
    <submittedName>
        <fullName evidence="3">Fumarylacetoacetate hydrolase family protein</fullName>
    </submittedName>
</protein>
<proteinExistence type="predicted"/>
<dbReference type="NCBIfam" id="NF009399">
    <property type="entry name" value="PRK12764.1"/>
    <property type="match status" value="1"/>
</dbReference>
<dbReference type="Gene3D" id="3.90.850.10">
    <property type="entry name" value="Fumarylacetoacetase-like, C-terminal domain"/>
    <property type="match status" value="1"/>
</dbReference>
<reference evidence="4" key="1">
    <citation type="journal article" date="2019" name="Int. J. Syst. Evol. Microbiol.">
        <title>The Global Catalogue of Microorganisms (GCM) 10K type strain sequencing project: providing services to taxonomists for standard genome sequencing and annotation.</title>
        <authorList>
            <consortium name="The Broad Institute Genomics Platform"/>
            <consortium name="The Broad Institute Genome Sequencing Center for Infectious Disease"/>
            <person name="Wu L."/>
            <person name="Ma J."/>
        </authorList>
    </citation>
    <scope>NUCLEOTIDE SEQUENCE [LARGE SCALE GENOMIC DNA]</scope>
    <source>
        <strain evidence="4">JCM 12165</strain>
    </source>
</reference>
<evidence type="ECO:0000259" key="2">
    <source>
        <dbReference type="Pfam" id="PF01557"/>
    </source>
</evidence>
<sequence length="486" mass="51323">MTMVLPTAPSKIIAVHLNYRSRAEQRGRVPEFPSYFLKPPSSLAGSGDQVVRPAGCELLAFEGEIALVIGERTRSVSPEQGWGRVRWVTAANDLGLYDLRYADRGSNLRSKGADGFTPVGPELIDARDLDPAALRLRTWVNGELAQQDDTANLLFPFGQLVADLSRLMTLYPGDLILTGTPAGSSVLQPGDIVEVEVDGSGRSTGRLRTAVAAADGELPGYGAMPRADEQTAAEAYGRPPTPAVGLLTEELRTVATATLASQLRARGLPSTVIDGVHPVRPGSRLAGVARTLRYVPLREDLFAAHGTGMNAQKRAIEQVGPDEVLIIEARGARDAGTIGDILALRAQVRGAAGIVTDGAARDSAALRELDIPVFCAASHPAVLGRRHVPWEIDAVVACGGATVVPGDLVIGDDDGVVVLPADIAAEVVAAAVEQERQERFIAEQVKAGEAIGGLYPLGDRWRAAYQRWLAGQGTHGTRTAEGTGDQ</sequence>
<dbReference type="NCBIfam" id="NF006093">
    <property type="entry name" value="PRK08245.1"/>
    <property type="match status" value="1"/>
</dbReference>
<dbReference type="InterPro" id="IPR036704">
    <property type="entry name" value="RraA/RraA-like_sf"/>
</dbReference>
<accession>A0ABW4FX45</accession>
<dbReference type="Gene3D" id="3.50.30.40">
    <property type="entry name" value="Ribonuclease E inhibitor RraA/RraA-like"/>
    <property type="match status" value="1"/>
</dbReference>
<keyword evidence="1" id="KW-0479">Metal-binding</keyword>
<name>A0ABW4FX45_9PSEU</name>
<evidence type="ECO:0000313" key="3">
    <source>
        <dbReference type="EMBL" id="MFD1534905.1"/>
    </source>
</evidence>
<dbReference type="SUPFAM" id="SSF89562">
    <property type="entry name" value="RraA-like"/>
    <property type="match status" value="1"/>
</dbReference>
<dbReference type="SUPFAM" id="SSF56529">
    <property type="entry name" value="FAH"/>
    <property type="match status" value="1"/>
</dbReference>
<dbReference type="PANTHER" id="PTHR11820:SF112">
    <property type="entry name" value="FUMARYLACETOACETATE HYDROLASE FAMILY PROTEIN (AFU_ORTHOLOGUE AFUA_1G02370)-RELATED"/>
    <property type="match status" value="1"/>
</dbReference>
<dbReference type="InterPro" id="IPR011234">
    <property type="entry name" value="Fumarylacetoacetase-like_C"/>
</dbReference>
<evidence type="ECO:0000313" key="4">
    <source>
        <dbReference type="Proteomes" id="UP001597145"/>
    </source>
</evidence>
<dbReference type="InterPro" id="IPR036663">
    <property type="entry name" value="Fumarylacetoacetase_C_sf"/>
</dbReference>
<evidence type="ECO:0000256" key="1">
    <source>
        <dbReference type="ARBA" id="ARBA00022723"/>
    </source>
</evidence>
<dbReference type="InterPro" id="IPR005493">
    <property type="entry name" value="RraA/RraA-like"/>
</dbReference>
<dbReference type="Pfam" id="PF01557">
    <property type="entry name" value="FAA_hydrolase"/>
    <property type="match status" value="1"/>
</dbReference>